<feature type="domain" description="CNNM transmembrane" evidence="13">
    <location>
        <begin position="1"/>
        <end position="200"/>
    </location>
</feature>
<dbReference type="InterPro" id="IPR044751">
    <property type="entry name" value="Ion_transp-like_CBS"/>
</dbReference>
<dbReference type="PROSITE" id="PS51371">
    <property type="entry name" value="CBS"/>
    <property type="match status" value="2"/>
</dbReference>
<keyword evidence="5" id="KW-0677">Repeat</keyword>
<gene>
    <name evidence="14" type="ORF">HMPREF0762_01152</name>
</gene>
<evidence type="ECO:0000259" key="13">
    <source>
        <dbReference type="PROSITE" id="PS51846"/>
    </source>
</evidence>
<evidence type="ECO:0000313" key="14">
    <source>
        <dbReference type="EMBL" id="EEZ61084.1"/>
    </source>
</evidence>
<keyword evidence="8 10" id="KW-0472">Membrane</keyword>
<dbReference type="AlphaFoldDB" id="D0WHC0"/>
<feature type="domain" description="CBS" evidence="12">
    <location>
        <begin position="281"/>
        <end position="341"/>
    </location>
</feature>
<feature type="transmembrane region" description="Helical" evidence="11">
    <location>
        <begin position="59"/>
        <end position="84"/>
    </location>
</feature>
<dbReference type="InterPro" id="IPR000644">
    <property type="entry name" value="CBS_dom"/>
</dbReference>
<evidence type="ECO:0000259" key="12">
    <source>
        <dbReference type="PROSITE" id="PS51371"/>
    </source>
</evidence>
<sequence>MDVGISILVTLVLIVVNGFFSGSEMALVSAKRVVLQKEAEEGSRRAQKALALSEDPDRFLAAIQVAITLVGFFASATAATNLSAPLSSWLSSFGIDWLTAASQVAAPILITLIVSYASIVFGELVPKRLALADAEKMAGAVAGPLTAFSTIASPLVRLTAASSDVVARAMGIKSAADRQDVSEEEIRYIVADNDELDDEEKRMIHEVLDLGDTTAEEAMTPRVDMVVIEAADTVLHAIELMRKTGYSRLPVFSGDHDNVVGMVRYKDLIGPLLEDRENDPVSSCLAPISYVPESKDLMPLLNEMQTNRQQMVMVVDEYGGTAGLITIEDIVEEIVGDIIDETDLENRHIIQTAPDEWLADGAFTCDDAADLGWPVEVSDAYETIAGWLMDTFDRVPQVGNELVFEGYVFRVQQMRRRRIAKVLVRRLEESASEPEAEDGATREAHEA</sequence>
<dbReference type="InterPro" id="IPR016169">
    <property type="entry name" value="FAD-bd_PCMH_sub2"/>
</dbReference>
<dbReference type="InterPro" id="IPR002550">
    <property type="entry name" value="CNNM"/>
</dbReference>
<evidence type="ECO:0000313" key="15">
    <source>
        <dbReference type="Proteomes" id="UP000006001"/>
    </source>
</evidence>
<evidence type="ECO:0000256" key="9">
    <source>
        <dbReference type="PROSITE-ProRule" id="PRU00703"/>
    </source>
</evidence>
<evidence type="ECO:0000256" key="1">
    <source>
        <dbReference type="ARBA" id="ARBA00004651"/>
    </source>
</evidence>
<keyword evidence="15" id="KW-1185">Reference proteome</keyword>
<dbReference type="Gene3D" id="3.10.580.10">
    <property type="entry name" value="CBS-domain"/>
    <property type="match status" value="1"/>
</dbReference>
<keyword evidence="6 10" id="KW-1133">Transmembrane helix</keyword>
<feature type="transmembrane region" description="Helical" evidence="11">
    <location>
        <begin position="104"/>
        <end position="125"/>
    </location>
</feature>
<dbReference type="STRING" id="649764.HMPREF0762_01152"/>
<evidence type="ECO:0000256" key="6">
    <source>
        <dbReference type="ARBA" id="ARBA00022989"/>
    </source>
</evidence>
<dbReference type="RefSeq" id="WP_006362410.1">
    <property type="nucleotide sequence ID" value="NZ_GG700630.1"/>
</dbReference>
<dbReference type="Proteomes" id="UP000006001">
    <property type="component" value="Unassembled WGS sequence"/>
</dbReference>
<dbReference type="InterPro" id="IPR051676">
    <property type="entry name" value="UPF0053_domain"/>
</dbReference>
<keyword evidence="3" id="KW-1003">Cell membrane</keyword>
<comment type="caution">
    <text evidence="14">The sequence shown here is derived from an EMBL/GenBank/DDBJ whole genome shotgun (WGS) entry which is preliminary data.</text>
</comment>
<dbReference type="Pfam" id="PF00571">
    <property type="entry name" value="CBS"/>
    <property type="match status" value="2"/>
</dbReference>
<evidence type="ECO:0000256" key="2">
    <source>
        <dbReference type="ARBA" id="ARBA00006337"/>
    </source>
</evidence>
<organism evidence="14 15">
    <name type="scientific">Slackia exigua (strain ATCC 700122 / DSM 15923 / CIP 105133 / JCM 11022 / KCTC 5966 / S-7)</name>
    <dbReference type="NCBI Taxonomy" id="649764"/>
    <lineage>
        <taxon>Bacteria</taxon>
        <taxon>Bacillati</taxon>
        <taxon>Actinomycetota</taxon>
        <taxon>Coriobacteriia</taxon>
        <taxon>Eggerthellales</taxon>
        <taxon>Eggerthellaceae</taxon>
        <taxon>Slackia</taxon>
    </lineage>
</organism>
<dbReference type="Pfam" id="PF03471">
    <property type="entry name" value="CorC_HlyC"/>
    <property type="match status" value="1"/>
</dbReference>
<dbReference type="SMART" id="SM01091">
    <property type="entry name" value="CorC_HlyC"/>
    <property type="match status" value="1"/>
</dbReference>
<dbReference type="SUPFAM" id="SSF54631">
    <property type="entry name" value="CBS-domain pair"/>
    <property type="match status" value="1"/>
</dbReference>
<dbReference type="PROSITE" id="PS51846">
    <property type="entry name" value="CNNM"/>
    <property type="match status" value="1"/>
</dbReference>
<name>D0WHC0_SLAES</name>
<feature type="transmembrane region" description="Helical" evidence="11">
    <location>
        <begin position="137"/>
        <end position="156"/>
    </location>
</feature>
<dbReference type="InterPro" id="IPR036318">
    <property type="entry name" value="FAD-bd_PCMH-like_sf"/>
</dbReference>
<dbReference type="FunFam" id="3.10.580.10:FF:000002">
    <property type="entry name" value="Magnesium/cobalt efflux protein CorC"/>
    <property type="match status" value="1"/>
</dbReference>
<dbReference type="SMART" id="SM00116">
    <property type="entry name" value="CBS"/>
    <property type="match status" value="2"/>
</dbReference>
<comment type="similarity">
    <text evidence="2">Belongs to the UPF0053 family.</text>
</comment>
<dbReference type="eggNOG" id="COG1253">
    <property type="taxonomic scope" value="Bacteria"/>
</dbReference>
<dbReference type="GeneID" id="85007679"/>
<evidence type="ECO:0000256" key="11">
    <source>
        <dbReference type="SAM" id="Phobius"/>
    </source>
</evidence>
<keyword evidence="4 10" id="KW-0812">Transmembrane</keyword>
<dbReference type="Pfam" id="PF01595">
    <property type="entry name" value="CNNM"/>
    <property type="match status" value="1"/>
</dbReference>
<comment type="subcellular location">
    <subcellularLocation>
        <location evidence="1">Cell membrane</location>
        <topology evidence="1">Multi-pass membrane protein</topology>
    </subcellularLocation>
</comment>
<proteinExistence type="inferred from homology"/>
<keyword evidence="7 9" id="KW-0129">CBS domain</keyword>
<dbReference type="InterPro" id="IPR046342">
    <property type="entry name" value="CBS_dom_sf"/>
</dbReference>
<evidence type="ECO:0000256" key="3">
    <source>
        <dbReference type="ARBA" id="ARBA00022475"/>
    </source>
</evidence>
<dbReference type="PANTHER" id="PTHR43099:SF5">
    <property type="entry name" value="HLYC_CORC FAMILY TRANSPORTER"/>
    <property type="match status" value="1"/>
</dbReference>
<dbReference type="HOGENOM" id="CLU_015237_4_0_11"/>
<feature type="transmembrane region" description="Helical" evidence="11">
    <location>
        <begin position="6"/>
        <end position="28"/>
    </location>
</feature>
<dbReference type="PANTHER" id="PTHR43099">
    <property type="entry name" value="UPF0053 PROTEIN YRKA"/>
    <property type="match status" value="1"/>
</dbReference>
<feature type="domain" description="CBS" evidence="12">
    <location>
        <begin position="219"/>
        <end position="280"/>
    </location>
</feature>
<evidence type="ECO:0000256" key="10">
    <source>
        <dbReference type="PROSITE-ProRule" id="PRU01193"/>
    </source>
</evidence>
<accession>D0WHC0</accession>
<dbReference type="OrthoDB" id="110231at2"/>
<dbReference type="SUPFAM" id="SSF56176">
    <property type="entry name" value="FAD-binding/transporter-associated domain-like"/>
    <property type="match status" value="1"/>
</dbReference>
<dbReference type="CDD" id="cd04590">
    <property type="entry name" value="CBS_pair_CorC_HlyC_assoc"/>
    <property type="match status" value="1"/>
</dbReference>
<protein>
    <recommendedName>
        <fullName evidence="16">CBS domain protein</fullName>
    </recommendedName>
</protein>
<evidence type="ECO:0008006" key="16">
    <source>
        <dbReference type="Google" id="ProtNLM"/>
    </source>
</evidence>
<evidence type="ECO:0000256" key="5">
    <source>
        <dbReference type="ARBA" id="ARBA00022737"/>
    </source>
</evidence>
<dbReference type="EMBL" id="ACUX02000007">
    <property type="protein sequence ID" value="EEZ61084.1"/>
    <property type="molecule type" value="Genomic_DNA"/>
</dbReference>
<evidence type="ECO:0000256" key="7">
    <source>
        <dbReference type="ARBA" id="ARBA00023122"/>
    </source>
</evidence>
<evidence type="ECO:0000256" key="8">
    <source>
        <dbReference type="ARBA" id="ARBA00023136"/>
    </source>
</evidence>
<dbReference type="GO" id="GO:0005886">
    <property type="term" value="C:plasma membrane"/>
    <property type="evidence" value="ECO:0007669"/>
    <property type="project" value="UniProtKB-SubCell"/>
</dbReference>
<reference evidence="14" key="1">
    <citation type="submission" date="2009-10" db="EMBL/GenBank/DDBJ databases">
        <authorList>
            <person name="Weinstock G."/>
            <person name="Sodergren E."/>
            <person name="Clifton S."/>
            <person name="Fulton L."/>
            <person name="Fulton B."/>
            <person name="Courtney L."/>
            <person name="Fronick C."/>
            <person name="Harrison M."/>
            <person name="Strong C."/>
            <person name="Farmer C."/>
            <person name="Delahaunty K."/>
            <person name="Markovic C."/>
            <person name="Hall O."/>
            <person name="Minx P."/>
            <person name="Tomlinson C."/>
            <person name="Mitreva M."/>
            <person name="Nelson J."/>
            <person name="Hou S."/>
            <person name="Wollam A."/>
            <person name="Pepin K.H."/>
            <person name="Johnson M."/>
            <person name="Bhonagiri V."/>
            <person name="Nash W.E."/>
            <person name="Warren W."/>
            <person name="Chinwalla A."/>
            <person name="Mardis E.R."/>
            <person name="Wilson R.K."/>
        </authorList>
    </citation>
    <scope>NUCLEOTIDE SEQUENCE [LARGE SCALE GENOMIC DNA]</scope>
    <source>
        <strain evidence="14">ATCC 700122</strain>
    </source>
</reference>
<dbReference type="InterPro" id="IPR005170">
    <property type="entry name" value="Transptr-assoc_dom"/>
</dbReference>
<evidence type="ECO:0000256" key="4">
    <source>
        <dbReference type="ARBA" id="ARBA00022692"/>
    </source>
</evidence>
<dbReference type="GO" id="GO:0050660">
    <property type="term" value="F:flavin adenine dinucleotide binding"/>
    <property type="evidence" value="ECO:0007669"/>
    <property type="project" value="InterPro"/>
</dbReference>
<dbReference type="Gene3D" id="3.30.465.10">
    <property type="match status" value="1"/>
</dbReference>